<dbReference type="AlphaFoldDB" id="A0A2U9T6K5"/>
<dbReference type="KEGG" id="lmb:C9I47_0403"/>
<proteinExistence type="predicted"/>
<dbReference type="OrthoDB" id="1750577at2"/>
<evidence type="ECO:0000313" key="6">
    <source>
        <dbReference type="Proteomes" id="UP000249447"/>
    </source>
</evidence>
<keyword evidence="6" id="KW-1185">Reference proteome</keyword>
<dbReference type="Proteomes" id="UP000320431">
    <property type="component" value="Unassembled WGS sequence"/>
</dbReference>
<evidence type="ECO:0000313" key="5">
    <source>
        <dbReference type="EMBL" id="KAB8194962.1"/>
    </source>
</evidence>
<evidence type="ECO:0000256" key="1">
    <source>
        <dbReference type="SAM" id="MobiDB-lite"/>
    </source>
</evidence>
<gene>
    <name evidence="4" type="ORF">C9I47_0403</name>
    <name evidence="5" type="ORF">FKV24_005585</name>
</gene>
<reference evidence="5 7" key="2">
    <citation type="submission" date="2019-10" db="EMBL/GenBank/DDBJ databases">
        <title>Lysobacter alkalisoli sp. nov., isolated from saline-alkaline soil.</title>
        <authorList>
            <person name="Sun J.-Q."/>
        </authorList>
    </citation>
    <scope>NUCLEOTIDE SEQUENCE [LARGE SCALE GENOMIC DNA]</scope>
    <source>
        <strain evidence="5 7">KCTC 42381</strain>
    </source>
</reference>
<name>A0A2U9T6K5_9GAMM</name>
<accession>A0A2U9T6K5</accession>
<feature type="transmembrane region" description="Helical" evidence="2">
    <location>
        <begin position="34"/>
        <end position="56"/>
    </location>
</feature>
<feature type="region of interest" description="Disordered" evidence="1">
    <location>
        <begin position="1"/>
        <end position="25"/>
    </location>
</feature>
<evidence type="ECO:0000313" key="7">
    <source>
        <dbReference type="Proteomes" id="UP000320431"/>
    </source>
</evidence>
<keyword evidence="2" id="KW-1133">Transmembrane helix</keyword>
<dbReference type="EMBL" id="VICD02000076">
    <property type="protein sequence ID" value="KAB8194962.1"/>
    <property type="molecule type" value="Genomic_DNA"/>
</dbReference>
<dbReference type="InterPro" id="IPR005182">
    <property type="entry name" value="YdbS-like_PH"/>
</dbReference>
<keyword evidence="2" id="KW-0472">Membrane</keyword>
<dbReference type="Pfam" id="PF03703">
    <property type="entry name" value="bPH_2"/>
    <property type="match status" value="1"/>
</dbReference>
<evidence type="ECO:0000256" key="2">
    <source>
        <dbReference type="SAM" id="Phobius"/>
    </source>
</evidence>
<dbReference type="RefSeq" id="WP_111265306.1">
    <property type="nucleotide sequence ID" value="NZ_CP029843.1"/>
</dbReference>
<feature type="transmembrane region" description="Helical" evidence="2">
    <location>
        <begin position="68"/>
        <end position="90"/>
    </location>
</feature>
<evidence type="ECO:0000259" key="3">
    <source>
        <dbReference type="Pfam" id="PF03703"/>
    </source>
</evidence>
<dbReference type="PANTHER" id="PTHR34473:SF3">
    <property type="entry name" value="TRANSMEMBRANE PROTEIN-RELATED"/>
    <property type="match status" value="1"/>
</dbReference>
<keyword evidence="2" id="KW-0812">Transmembrane</keyword>
<dbReference type="PANTHER" id="PTHR34473">
    <property type="entry name" value="UPF0699 TRANSMEMBRANE PROTEIN YDBS"/>
    <property type="match status" value="1"/>
</dbReference>
<evidence type="ECO:0000313" key="4">
    <source>
        <dbReference type="EMBL" id="AWV06128.1"/>
    </source>
</evidence>
<dbReference type="Proteomes" id="UP000249447">
    <property type="component" value="Chromosome"/>
</dbReference>
<sequence>MNTPAETAFDREHDPAPVPEPRDWNPLPARARPLFLLGGAISFGGLGLIAGSVAGLVAASEIDQWPRLYVLIAAIAAIALPAALFGVWFGHKNHRFTRWRLDGHGLAVRRGRLWQRETRVPTTRVQHLDLRRGPLQRRRALATLVVHTAGTAHSSVSVPNLDLDDAEALRDHLGRQIDHDDD</sequence>
<organism evidence="4 6">
    <name type="scientific">Marilutibacter maris</name>
    <dbReference type="NCBI Taxonomy" id="1605891"/>
    <lineage>
        <taxon>Bacteria</taxon>
        <taxon>Pseudomonadati</taxon>
        <taxon>Pseudomonadota</taxon>
        <taxon>Gammaproteobacteria</taxon>
        <taxon>Lysobacterales</taxon>
        <taxon>Lysobacteraceae</taxon>
        <taxon>Marilutibacter</taxon>
    </lineage>
</organism>
<feature type="compositionally biased region" description="Basic and acidic residues" evidence="1">
    <location>
        <begin position="8"/>
        <end position="23"/>
    </location>
</feature>
<protein>
    <submittedName>
        <fullName evidence="5">PH domain-containing protein</fullName>
    </submittedName>
</protein>
<feature type="domain" description="YdbS-like PH" evidence="3">
    <location>
        <begin position="95"/>
        <end position="173"/>
    </location>
</feature>
<dbReference type="EMBL" id="CP029843">
    <property type="protein sequence ID" value="AWV06128.1"/>
    <property type="molecule type" value="Genomic_DNA"/>
</dbReference>
<reference evidence="4 6" key="1">
    <citation type="submission" date="2018-05" db="EMBL/GenBank/DDBJ databases">
        <title>The complete genome of Lysobacter maris HZ9B, a marine bacterium antagonistic against terrestrial plant pathogens.</title>
        <authorList>
            <person name="Zhang X.-Q."/>
        </authorList>
    </citation>
    <scope>NUCLEOTIDE SEQUENCE [LARGE SCALE GENOMIC DNA]</scope>
    <source>
        <strain evidence="4 6">HZ9B</strain>
    </source>
</reference>